<dbReference type="SUPFAM" id="SSF51126">
    <property type="entry name" value="Pectin lyase-like"/>
    <property type="match status" value="2"/>
</dbReference>
<sequence length="1580" mass="162354">MSSGRPAEKCNKYAEILRVSRQTVLAWNYAAACYSENKREGKPRERPRGFSLFVCAKGKRRETAQRTRPEEETMNVTREALRQKGLWLGICMVLAIATAAKAQVTTTTVQGTIYRADGTAAQGTVIVNWPAFSTAANQAVAAGSTTATIGVDGFLTLSLAANAGAYPAGTYYTAIYHLDDGTVSKEYWVVPAATTAAISSIRAELAPATVAVQAVTKDYVDTSIAAITDEYLPLSGGTMTGALLLNGDPFSGTQAATKHYADTLAAAMVPLAGATMSGTLSLPNAIAKLPRVDIRHPDFGSGCANAADPTGTEDSTCAITAAVAYAQSVSANGQTPTVYFPEGTYKISSALRLPCALHYTGDGPSATTLEQTGDAANAITVYNGGALLDGYLCAGSLQDMQITTSGSHQHTADLVELDSAPGFKLNRLRLYNSGGRGLQLNGTSERIESNDLQIDAVRWPLILTTNTNEDHFFKTNIDAPGFAADNYCWGNNCPNGVFPGYAWATAQTLVSASGNGTTLTVVAQGGTDSGNTNGASPLGVGHWFELTGIANVTAMNGFWQITGVTNNSPASGEYTLTATSTASGTATVTGASFLPAILPENHAAVWMAGVNVGFYGGSIKPLYAEGGFQVFNSEASQITNFYLEGFPENGQPHMNAGITVGGLLPQTTLGGSLATGALAVAANGAWFPDYYNDPADAQAASCISYVMIAPEDFTWGSTTASTYVSGITQGQYEIACVKGFAGDGNLYLATRQVSAYGLYTTTAPAAIVWPAGSLVEMISSSTSYGNGLLVSATHINAIDAPGTNWAADCNDSGALTCADLIAGVIPDSVGVAIPGNTGASGRTAQLSLLNDSLYSGSAEMYGQGYLKVHSSAQVTVLGAGAAASTTGETSEVANGQFLNGAGLPVVMAVAYPTGKSAWVSYINPAAGIMANSNTGPFFESMVNGSSGQAVNLGANPGGSSALGHQFATSSCWYDVGPSASSTHAENRFCMKGGPGLTGSAAGWEYDVWSGSAWVGAFSLAAQGSTANATVSGAEEVQGALNAATINGEITVDGVTYASLNAAWSAAVSAATASGQNQTVRLGAGSFAVSATLNEPTNGACVNLIGSGGTTVNAGSSAATTLTVPASLGGDVFYLGNTAQAQGCSFKDFVILAATNATHGFEMQWFRGLLIDNVTVNDTTAEGVLLGEESTTAGHQANFLLRNVTVSYNASLFTPASRPAYGVHIQKTAIDSHLDDITVRNALTASVYNEGTGNTGYLIHGFGYPYTCTTAPCSNTATSSSAANASYATNYVIEDIGGGGSIWTDTYLDSPAIAGFYIGADGVTAHGGHIQWPDLTSFPAANLAYVADGVTNNLMLGNIDCLEMNTAVNWITYAGTSGNPPTFSTVHGLTGCGNYVQALNPEEVTGFSSGGANINDPSGAVPRVWSTPIAAASSYPAYVAQLYTGYEGDVIQGHFSGVSPFFNVTYQGTIKSNGGIALGTVLNTASTLTLTNANKNVIANAVSGAQTITLPSCYTAWPDKASPTGLEFTIIKSDTSANAVTLATVSSQNINYAGTSATTLAISAAGKRTLICGPDYNWYAF</sequence>
<dbReference type="EMBL" id="SDMK01000001">
    <property type="protein sequence ID" value="RXS97745.1"/>
    <property type="molecule type" value="Genomic_DNA"/>
</dbReference>
<dbReference type="InterPro" id="IPR024535">
    <property type="entry name" value="RHGA/B-epi-like_pectate_lyase"/>
</dbReference>
<name>A0A4Q1SJX9_9BACT</name>
<comment type="caution">
    <text evidence="2">The sequence shown here is derived from an EMBL/GenBank/DDBJ whole genome shotgun (WGS) entry which is preliminary data.</text>
</comment>
<evidence type="ECO:0000259" key="1">
    <source>
        <dbReference type="Pfam" id="PF12708"/>
    </source>
</evidence>
<dbReference type="OrthoDB" id="123516at2"/>
<feature type="domain" description="Rhamnogalacturonase A/B/Epimerase-like pectate lyase" evidence="1">
    <location>
        <begin position="307"/>
        <end position="381"/>
    </location>
</feature>
<evidence type="ECO:0000313" key="3">
    <source>
        <dbReference type="Proteomes" id="UP000290253"/>
    </source>
</evidence>
<reference evidence="2 3" key="1">
    <citation type="journal article" date="2016" name="Int. J. Syst. Evol. Microbiol.">
        <title>Acidipila dinghuensis sp. nov., an acidobacterium isolated from forest soil.</title>
        <authorList>
            <person name="Jiang Y.W."/>
            <person name="Wang J."/>
            <person name="Chen M.H."/>
            <person name="Lv Y.Y."/>
            <person name="Qiu L.H."/>
        </authorList>
    </citation>
    <scope>NUCLEOTIDE SEQUENCE [LARGE SCALE GENOMIC DNA]</scope>
    <source>
        <strain evidence="2 3">DHOF10</strain>
    </source>
</reference>
<proteinExistence type="predicted"/>
<keyword evidence="3" id="KW-1185">Reference proteome</keyword>
<accession>A0A4Q1SJX9</accession>
<dbReference type="Gene3D" id="2.160.20.10">
    <property type="entry name" value="Single-stranded right-handed beta-helix, Pectin lyase-like"/>
    <property type="match status" value="2"/>
</dbReference>
<dbReference type="Proteomes" id="UP000290253">
    <property type="component" value="Unassembled WGS sequence"/>
</dbReference>
<protein>
    <recommendedName>
        <fullName evidence="1">Rhamnogalacturonase A/B/Epimerase-like pectate lyase domain-containing protein</fullName>
    </recommendedName>
</protein>
<gene>
    <name evidence="2" type="ORF">ESZ00_07735</name>
</gene>
<dbReference type="InterPro" id="IPR012334">
    <property type="entry name" value="Pectin_lyas_fold"/>
</dbReference>
<evidence type="ECO:0000313" key="2">
    <source>
        <dbReference type="EMBL" id="RXS97745.1"/>
    </source>
</evidence>
<dbReference type="InterPro" id="IPR011050">
    <property type="entry name" value="Pectin_lyase_fold/virulence"/>
</dbReference>
<organism evidence="2 3">
    <name type="scientific">Silvibacterium dinghuense</name>
    <dbReference type="NCBI Taxonomy" id="1560006"/>
    <lineage>
        <taxon>Bacteria</taxon>
        <taxon>Pseudomonadati</taxon>
        <taxon>Acidobacteriota</taxon>
        <taxon>Terriglobia</taxon>
        <taxon>Terriglobales</taxon>
        <taxon>Acidobacteriaceae</taxon>
        <taxon>Silvibacterium</taxon>
    </lineage>
</organism>
<dbReference type="Pfam" id="PF12708">
    <property type="entry name" value="Pect-lyase_RHGA_epim"/>
    <property type="match status" value="1"/>
</dbReference>